<dbReference type="Pfam" id="PF20710">
    <property type="entry name" value="DUF6824"/>
    <property type="match status" value="1"/>
</dbReference>
<dbReference type="InterPro" id="IPR049227">
    <property type="entry name" value="DUF6824"/>
</dbReference>
<name>A0A1E7EMC2_9STRA</name>
<proteinExistence type="predicted"/>
<dbReference type="InParanoid" id="A0A1E7EMC2"/>
<feature type="region of interest" description="Disordered" evidence="1">
    <location>
        <begin position="92"/>
        <end position="119"/>
    </location>
</feature>
<organism evidence="3 4">
    <name type="scientific">Fragilariopsis cylindrus CCMP1102</name>
    <dbReference type="NCBI Taxonomy" id="635003"/>
    <lineage>
        <taxon>Eukaryota</taxon>
        <taxon>Sar</taxon>
        <taxon>Stramenopiles</taxon>
        <taxon>Ochrophyta</taxon>
        <taxon>Bacillariophyta</taxon>
        <taxon>Bacillariophyceae</taxon>
        <taxon>Bacillariophycidae</taxon>
        <taxon>Bacillariales</taxon>
        <taxon>Bacillariaceae</taxon>
        <taxon>Fragilariopsis</taxon>
    </lineage>
</organism>
<evidence type="ECO:0000313" key="4">
    <source>
        <dbReference type="Proteomes" id="UP000095751"/>
    </source>
</evidence>
<dbReference type="AlphaFoldDB" id="A0A1E7EMC2"/>
<reference evidence="3 4" key="1">
    <citation type="submission" date="2016-09" db="EMBL/GenBank/DDBJ databases">
        <title>Extensive genetic diversity and differential bi-allelic expression allows diatom success in the polar Southern Ocean.</title>
        <authorList>
            <consortium name="DOE Joint Genome Institute"/>
            <person name="Mock T."/>
            <person name="Otillar R.P."/>
            <person name="Strauss J."/>
            <person name="Dupont C."/>
            <person name="Frickenhaus S."/>
            <person name="Maumus F."/>
            <person name="Mcmullan M."/>
            <person name="Sanges R."/>
            <person name="Schmutz J."/>
            <person name="Toseland A."/>
            <person name="Valas R."/>
            <person name="Veluchamy A."/>
            <person name="Ward B.J."/>
            <person name="Allen A."/>
            <person name="Barry K."/>
            <person name="Falciatore A."/>
            <person name="Ferrante M."/>
            <person name="Fortunato A.E."/>
            <person name="Gloeckner G."/>
            <person name="Gruber A."/>
            <person name="Hipkin R."/>
            <person name="Janech M."/>
            <person name="Kroth P."/>
            <person name="Leese F."/>
            <person name="Lindquist E."/>
            <person name="Lyon B.R."/>
            <person name="Martin J."/>
            <person name="Mayer C."/>
            <person name="Parker M."/>
            <person name="Quesneville H."/>
            <person name="Raymond J."/>
            <person name="Uhlig C."/>
            <person name="Valentin K.U."/>
            <person name="Worden A.Z."/>
            <person name="Armbrust E.V."/>
            <person name="Bowler C."/>
            <person name="Green B."/>
            <person name="Moulton V."/>
            <person name="Van Oosterhout C."/>
            <person name="Grigoriev I."/>
        </authorList>
    </citation>
    <scope>NUCLEOTIDE SEQUENCE [LARGE SCALE GENOMIC DNA]</scope>
    <source>
        <strain evidence="3 4">CCMP1102</strain>
    </source>
</reference>
<sequence>NRSAFNNVGNRRFHVLISLNIQRYDAAKSKTSKAAVIMSICNRLKRDIGVRFLKEKNKGGGGATRPHYVELHHKDERKKVGHALRDMSVARQRLNKQRQSLTLMNGKRKSDNKEDDHQPKHVVIFGW</sequence>
<accession>A0A1E7EMC2</accession>
<feature type="compositionally biased region" description="Basic and acidic residues" evidence="1">
    <location>
        <begin position="108"/>
        <end position="119"/>
    </location>
</feature>
<evidence type="ECO:0000313" key="3">
    <source>
        <dbReference type="EMBL" id="OEU06956.1"/>
    </source>
</evidence>
<evidence type="ECO:0000256" key="1">
    <source>
        <dbReference type="SAM" id="MobiDB-lite"/>
    </source>
</evidence>
<evidence type="ECO:0000259" key="2">
    <source>
        <dbReference type="Pfam" id="PF20710"/>
    </source>
</evidence>
<dbReference type="OrthoDB" id="48818at2759"/>
<feature type="non-terminal residue" evidence="3">
    <location>
        <position position="1"/>
    </location>
</feature>
<dbReference type="EMBL" id="KV784394">
    <property type="protein sequence ID" value="OEU06956.1"/>
    <property type="molecule type" value="Genomic_DNA"/>
</dbReference>
<protein>
    <recommendedName>
        <fullName evidence="2">DUF6824 domain-containing protein</fullName>
    </recommendedName>
</protein>
<dbReference type="KEGG" id="fcy:FRACYDRAFT_198911"/>
<feature type="domain" description="DUF6824" evidence="2">
    <location>
        <begin position="4"/>
        <end position="86"/>
    </location>
</feature>
<keyword evidence="4" id="KW-1185">Reference proteome</keyword>
<dbReference type="Proteomes" id="UP000095751">
    <property type="component" value="Unassembled WGS sequence"/>
</dbReference>
<gene>
    <name evidence="3" type="ORF">FRACYDRAFT_198911</name>
</gene>